<dbReference type="GO" id="GO:0005975">
    <property type="term" value="P:carbohydrate metabolic process"/>
    <property type="evidence" value="ECO:0007669"/>
    <property type="project" value="InterPro"/>
</dbReference>
<proteinExistence type="predicted"/>
<gene>
    <name evidence="2" type="ORF">AF331_18715</name>
</gene>
<sequence>MARRRRLNRRGKIAVGLLVALTAALFFFLGGNDKEESQKPVKSASAGVVEEKPILEKSDLYLTFDDGPSEESGRLLDILNEFNMKATFFMLGPHMENHSEVVKRMKEEGFGLALHGTSHQTEEIYSGPLAPLHEMVEAQAILEEQTGVKSSLIRLPYGSVPYLTVEMRGNLSQKGFRIWDWDIDSRDWELKDERFIQHTMERIEHMIAAGEAPVVLLHDRPELIDYLPELLTFIKDKGYKTGILTQEMQPVTFHCEGRCHAYVANEG</sequence>
<dbReference type="InterPro" id="IPR011330">
    <property type="entry name" value="Glyco_hydro/deAcase_b/a-brl"/>
</dbReference>
<protein>
    <recommendedName>
        <fullName evidence="1">NodB homology domain-containing protein</fullName>
    </recommendedName>
</protein>
<dbReference type="STRING" id="189381.GCA_900166615_00478"/>
<evidence type="ECO:0000313" key="2">
    <source>
        <dbReference type="EMBL" id="KON82884.1"/>
    </source>
</evidence>
<accession>A0A0M0FZA4</accession>
<dbReference type="RefSeq" id="WP_053429531.1">
    <property type="nucleotide sequence ID" value="NZ_LGUE01000008.1"/>
</dbReference>
<dbReference type="Gene3D" id="3.20.20.370">
    <property type="entry name" value="Glycoside hydrolase/deacetylase"/>
    <property type="match status" value="1"/>
</dbReference>
<feature type="domain" description="NodB homology" evidence="1">
    <location>
        <begin position="58"/>
        <end position="242"/>
    </location>
</feature>
<dbReference type="PATRIC" id="fig|189381.12.peg.3248"/>
<evidence type="ECO:0000313" key="3">
    <source>
        <dbReference type="Proteomes" id="UP000037405"/>
    </source>
</evidence>
<dbReference type="SUPFAM" id="SSF88713">
    <property type="entry name" value="Glycoside hydrolase/deacetylase"/>
    <property type="match status" value="1"/>
</dbReference>
<keyword evidence="3" id="KW-1185">Reference proteome</keyword>
<dbReference type="AlphaFoldDB" id="A0A0M0FZA4"/>
<dbReference type="Proteomes" id="UP000037405">
    <property type="component" value="Unassembled WGS sequence"/>
</dbReference>
<organism evidence="2 3">
    <name type="scientific">Rossellomorea marisflavi</name>
    <dbReference type="NCBI Taxonomy" id="189381"/>
    <lineage>
        <taxon>Bacteria</taxon>
        <taxon>Bacillati</taxon>
        <taxon>Bacillota</taxon>
        <taxon>Bacilli</taxon>
        <taxon>Bacillales</taxon>
        <taxon>Bacillaceae</taxon>
        <taxon>Rossellomorea</taxon>
    </lineage>
</organism>
<name>A0A0M0FZA4_9BACI</name>
<dbReference type="InterPro" id="IPR002509">
    <property type="entry name" value="NODB_dom"/>
</dbReference>
<dbReference type="CDD" id="cd10944">
    <property type="entry name" value="CE4_SmPgdA_like"/>
    <property type="match status" value="1"/>
</dbReference>
<reference evidence="3" key="1">
    <citation type="submission" date="2015-07" db="EMBL/GenBank/DDBJ databases">
        <title>Fjat-14235 jcm11544.</title>
        <authorList>
            <person name="Liu B."/>
            <person name="Wang J."/>
            <person name="Zhu Y."/>
            <person name="Liu G."/>
            <person name="Chen Q."/>
            <person name="Chen Z."/>
            <person name="Lan J."/>
            <person name="Che J."/>
            <person name="Ge C."/>
            <person name="Shi H."/>
            <person name="Pan Z."/>
            <person name="Liu X."/>
        </authorList>
    </citation>
    <scope>NUCLEOTIDE SEQUENCE [LARGE SCALE GENOMIC DNA]</scope>
    <source>
        <strain evidence="3">JCM 11544</strain>
    </source>
</reference>
<dbReference type="GO" id="GO:0016810">
    <property type="term" value="F:hydrolase activity, acting on carbon-nitrogen (but not peptide) bonds"/>
    <property type="evidence" value="ECO:0007669"/>
    <property type="project" value="InterPro"/>
</dbReference>
<evidence type="ECO:0000259" key="1">
    <source>
        <dbReference type="PROSITE" id="PS51677"/>
    </source>
</evidence>
<dbReference type="PANTHER" id="PTHR10587:SF125">
    <property type="entry name" value="POLYSACCHARIDE DEACETYLASE YHEN-RELATED"/>
    <property type="match status" value="1"/>
</dbReference>
<dbReference type="EMBL" id="LGUE01000008">
    <property type="protein sequence ID" value="KON82884.1"/>
    <property type="molecule type" value="Genomic_DNA"/>
</dbReference>
<dbReference type="InterPro" id="IPR050248">
    <property type="entry name" value="Polysacc_deacetylase_ArnD"/>
</dbReference>
<dbReference type="PANTHER" id="PTHR10587">
    <property type="entry name" value="GLYCOSYL TRANSFERASE-RELATED"/>
    <property type="match status" value="1"/>
</dbReference>
<dbReference type="Pfam" id="PF01522">
    <property type="entry name" value="Polysacc_deac_1"/>
    <property type="match status" value="1"/>
</dbReference>
<dbReference type="PROSITE" id="PS51677">
    <property type="entry name" value="NODB"/>
    <property type="match status" value="1"/>
</dbReference>
<dbReference type="OrthoDB" id="258610at2"/>
<comment type="caution">
    <text evidence="2">The sequence shown here is derived from an EMBL/GenBank/DDBJ whole genome shotgun (WGS) entry which is preliminary data.</text>
</comment>